<dbReference type="Proteomes" id="UP001500909">
    <property type="component" value="Unassembled WGS sequence"/>
</dbReference>
<comment type="caution">
    <text evidence="1">The sequence shown here is derived from an EMBL/GenBank/DDBJ whole genome shotgun (WGS) entry which is preliminary data.</text>
</comment>
<protein>
    <recommendedName>
        <fullName evidence="3">Plasmid stabilization protein</fullName>
    </recommendedName>
</protein>
<evidence type="ECO:0008006" key="3">
    <source>
        <dbReference type="Google" id="ProtNLM"/>
    </source>
</evidence>
<sequence>MYELRYDPTVEAVWDSLPETARDELDRAILAACQDPQAATEPYGEDDGVMRSLVLPHVMAVLLVNHAPRQTVRILQISYLV</sequence>
<keyword evidence="2" id="KW-1185">Reference proteome</keyword>
<gene>
    <name evidence="1" type="ORF">GCM10010361_78510</name>
</gene>
<accession>A0ABP3LJ56</accession>
<reference evidence="2" key="1">
    <citation type="journal article" date="2019" name="Int. J. Syst. Evol. Microbiol.">
        <title>The Global Catalogue of Microorganisms (GCM) 10K type strain sequencing project: providing services to taxonomists for standard genome sequencing and annotation.</title>
        <authorList>
            <consortium name="The Broad Institute Genomics Platform"/>
            <consortium name="The Broad Institute Genome Sequencing Center for Infectious Disease"/>
            <person name="Wu L."/>
            <person name="Ma J."/>
        </authorList>
    </citation>
    <scope>NUCLEOTIDE SEQUENCE [LARGE SCALE GENOMIC DNA]</scope>
    <source>
        <strain evidence="2">JCM 4805</strain>
    </source>
</reference>
<name>A0ABP3LJ56_9ACTN</name>
<proteinExistence type="predicted"/>
<dbReference type="EMBL" id="BAAABY010000070">
    <property type="protein sequence ID" value="GAA0501250.1"/>
    <property type="molecule type" value="Genomic_DNA"/>
</dbReference>
<evidence type="ECO:0000313" key="1">
    <source>
        <dbReference type="EMBL" id="GAA0501250.1"/>
    </source>
</evidence>
<organism evidence="1 2">
    <name type="scientific">Streptomyces olivaceiscleroticus</name>
    <dbReference type="NCBI Taxonomy" id="68245"/>
    <lineage>
        <taxon>Bacteria</taxon>
        <taxon>Bacillati</taxon>
        <taxon>Actinomycetota</taxon>
        <taxon>Actinomycetes</taxon>
        <taxon>Kitasatosporales</taxon>
        <taxon>Streptomycetaceae</taxon>
        <taxon>Streptomyces</taxon>
    </lineage>
</organism>
<dbReference type="RefSeq" id="WP_346100510.1">
    <property type="nucleotide sequence ID" value="NZ_BAAABY010000070.1"/>
</dbReference>
<evidence type="ECO:0000313" key="2">
    <source>
        <dbReference type="Proteomes" id="UP001500909"/>
    </source>
</evidence>